<organism evidence="9 10">
    <name type="scientific">Nocardia pseudobrasiliensis</name>
    <dbReference type="NCBI Taxonomy" id="45979"/>
    <lineage>
        <taxon>Bacteria</taxon>
        <taxon>Bacillati</taxon>
        <taxon>Actinomycetota</taxon>
        <taxon>Actinomycetes</taxon>
        <taxon>Mycobacteriales</taxon>
        <taxon>Nocardiaceae</taxon>
        <taxon>Nocardia</taxon>
    </lineage>
</organism>
<protein>
    <recommendedName>
        <fullName evidence="6">(2E)-enoyl-[ACP] glycyltransferase</fullName>
        <ecNumber evidence="5">4.3.2.11</ecNumber>
    </recommendedName>
    <alternativeName>
        <fullName evidence="7">(2E)-unsaturated fatty acyl-[ACP] glycyltransferase</fullName>
    </alternativeName>
</protein>
<keyword evidence="10" id="KW-1185">Reference proteome</keyword>
<dbReference type="EC" id="4.3.2.11" evidence="5"/>
<keyword evidence="3" id="KW-0456">Lyase</keyword>
<evidence type="ECO:0000313" key="9">
    <source>
        <dbReference type="EMBL" id="RDI63394.1"/>
    </source>
</evidence>
<dbReference type="Pfam" id="PF10862">
    <property type="entry name" value="FcoT"/>
    <property type="match status" value="1"/>
</dbReference>
<evidence type="ECO:0000256" key="6">
    <source>
        <dbReference type="ARBA" id="ARBA00035169"/>
    </source>
</evidence>
<evidence type="ECO:0000313" key="10">
    <source>
        <dbReference type="Proteomes" id="UP000254869"/>
    </source>
</evidence>
<accession>A0A370I291</accession>
<evidence type="ECO:0000256" key="5">
    <source>
        <dbReference type="ARBA" id="ARBA00035127"/>
    </source>
</evidence>
<dbReference type="GO" id="GO:0016829">
    <property type="term" value="F:lyase activity"/>
    <property type="evidence" value="ECO:0007669"/>
    <property type="project" value="UniProtKB-KW"/>
</dbReference>
<sequence>MITTPAVFEIDSESLDEVQRCYKPHCRYLRSASVRTDGDIVTGTGQFGIGEPCYIEDTGHLNAVEVIICFNQLMYQTVATIVRHGLHPAFDDWTPAQFQRRYLPDILIADVQTEFERPIDSAAFTGEFTLEAAHAYTTSGGARRIALTTSFRFSDGDGECGGRIRLVVVDTGAGR</sequence>
<keyword evidence="2" id="KW-0443">Lipid metabolism</keyword>
<comment type="similarity">
    <text evidence="4">Belongs to the FcoT family.</text>
</comment>
<name>A0A370I291_9NOCA</name>
<evidence type="ECO:0000256" key="4">
    <source>
        <dbReference type="ARBA" id="ARBA00035117"/>
    </source>
</evidence>
<dbReference type="GO" id="GO:0006631">
    <property type="term" value="P:fatty acid metabolic process"/>
    <property type="evidence" value="ECO:0007669"/>
    <property type="project" value="UniProtKB-KW"/>
</dbReference>
<evidence type="ECO:0000256" key="2">
    <source>
        <dbReference type="ARBA" id="ARBA00023098"/>
    </source>
</evidence>
<keyword evidence="1" id="KW-0276">Fatty acid metabolism</keyword>
<proteinExistence type="inferred from homology"/>
<dbReference type="EMBL" id="QQBC01000010">
    <property type="protein sequence ID" value="RDI63394.1"/>
    <property type="molecule type" value="Genomic_DNA"/>
</dbReference>
<reference evidence="9 10" key="1">
    <citation type="submission" date="2018-07" db="EMBL/GenBank/DDBJ databases">
        <title>Genomic Encyclopedia of Type Strains, Phase IV (KMG-IV): sequencing the most valuable type-strain genomes for metagenomic binning, comparative biology and taxonomic classification.</title>
        <authorList>
            <person name="Goeker M."/>
        </authorList>
    </citation>
    <scope>NUCLEOTIDE SEQUENCE [LARGE SCALE GENOMIC DNA]</scope>
    <source>
        <strain evidence="9 10">DSM 44290</strain>
    </source>
</reference>
<dbReference type="RefSeq" id="WP_082876491.1">
    <property type="nucleotide sequence ID" value="NZ_QQBC01000010.1"/>
</dbReference>
<evidence type="ECO:0000256" key="3">
    <source>
        <dbReference type="ARBA" id="ARBA00023239"/>
    </source>
</evidence>
<dbReference type="Proteomes" id="UP000254869">
    <property type="component" value="Unassembled WGS sequence"/>
</dbReference>
<evidence type="ECO:0000256" key="7">
    <source>
        <dbReference type="ARBA" id="ARBA00035448"/>
    </source>
</evidence>
<gene>
    <name evidence="9" type="ORF">DFR76_11091</name>
</gene>
<comment type="catalytic activity">
    <reaction evidence="8">
        <text>a (3R)-3-[(carboxymethyl)amino]fatty acid + holo-[ACP] + H(+) = a (2E)-enoyl-[ACP] + glycine + H2O</text>
        <dbReference type="Rhea" id="RHEA:74923"/>
        <dbReference type="Rhea" id="RHEA-COMP:9685"/>
        <dbReference type="Rhea" id="RHEA-COMP:9925"/>
        <dbReference type="ChEBI" id="CHEBI:15377"/>
        <dbReference type="ChEBI" id="CHEBI:15378"/>
        <dbReference type="ChEBI" id="CHEBI:57305"/>
        <dbReference type="ChEBI" id="CHEBI:64479"/>
        <dbReference type="ChEBI" id="CHEBI:78784"/>
        <dbReference type="ChEBI" id="CHEBI:193080"/>
        <dbReference type="EC" id="4.3.2.11"/>
    </reaction>
    <physiologicalReaction direction="right-to-left" evidence="8">
        <dbReference type="Rhea" id="RHEA:74925"/>
    </physiologicalReaction>
</comment>
<dbReference type="InterPro" id="IPR043064">
    <property type="entry name" value="FcoT_ThioEstase_Rv0098-like_sf"/>
</dbReference>
<evidence type="ECO:0000256" key="1">
    <source>
        <dbReference type="ARBA" id="ARBA00022832"/>
    </source>
</evidence>
<evidence type="ECO:0000256" key="8">
    <source>
        <dbReference type="ARBA" id="ARBA00048742"/>
    </source>
</evidence>
<dbReference type="InterPro" id="IPR022598">
    <property type="entry name" value="FcoT_ThioEstase"/>
</dbReference>
<comment type="caution">
    <text evidence="9">The sequence shown here is derived from an EMBL/GenBank/DDBJ whole genome shotgun (WGS) entry which is preliminary data.</text>
</comment>
<dbReference type="Gene3D" id="3.10.129.30">
    <property type="entry name" value="Rv0098, thioesterase-like hot dog domain"/>
    <property type="match status" value="1"/>
</dbReference>
<dbReference type="STRING" id="1210086.GCA_001613105_07108"/>
<dbReference type="AlphaFoldDB" id="A0A370I291"/>